<reference evidence="1 2" key="1">
    <citation type="journal article" date="2021" name="Front. Microbiol.">
        <title>Aerobic Denitrification and Heterotrophic Sulfur Oxidation in the Genus Halomonas Revealed by Six Novel Species Characterizations and Genome-Based Analysis.</title>
        <authorList>
            <person name="Wang L."/>
            <person name="Shao Z."/>
        </authorList>
    </citation>
    <scope>NUCLEOTIDE SEQUENCE [LARGE SCALE GENOMIC DNA]</scope>
    <source>
        <strain evidence="1 2">MCCC 1A11058</strain>
    </source>
</reference>
<evidence type="ECO:0000313" key="2">
    <source>
        <dbReference type="Proteomes" id="UP001320272"/>
    </source>
</evidence>
<dbReference type="EMBL" id="JABFTV010000008">
    <property type="protein sequence ID" value="MCE8025698.1"/>
    <property type="molecule type" value="Genomic_DNA"/>
</dbReference>
<dbReference type="Gene3D" id="1.25.40.10">
    <property type="entry name" value="Tetratricopeptide repeat domain"/>
    <property type="match status" value="1"/>
</dbReference>
<keyword evidence="2" id="KW-1185">Reference proteome</keyword>
<evidence type="ECO:0000313" key="1">
    <source>
        <dbReference type="EMBL" id="MCE8025698.1"/>
    </source>
</evidence>
<comment type="caution">
    <text evidence="1">The sequence shown here is derived from an EMBL/GenBank/DDBJ whole genome shotgun (WGS) entry which is preliminary data.</text>
</comment>
<organism evidence="1 2">
    <name type="scientific">Billgrantia aerodenitrificans</name>
    <dbReference type="NCBI Taxonomy" id="2733483"/>
    <lineage>
        <taxon>Bacteria</taxon>
        <taxon>Pseudomonadati</taxon>
        <taxon>Pseudomonadota</taxon>
        <taxon>Gammaproteobacteria</taxon>
        <taxon>Oceanospirillales</taxon>
        <taxon>Halomonadaceae</taxon>
        <taxon>Billgrantia</taxon>
    </lineage>
</organism>
<gene>
    <name evidence="1" type="ORF">HOP59_16315</name>
</gene>
<protein>
    <recommendedName>
        <fullName evidence="3">Sel1 repeat family protein</fullName>
    </recommendedName>
</protein>
<sequence>MKDLYHDPVFYLRTHSWDRGLRDIDAFEKIKTHAMSGESEFIVLESWYKALGKGCEKDASSAVEMLKNPDVQENARSLCAAGLGFLRGYYGVVSEEEALQFFNRAERLCPRKGNYLKGVFYYDNFLKDRSDVESFDKAGAFFKMAAKSGHATSLKMYLFCSSRHRSLRLIKYISVFFGYMKIRRDLGGPERWWCYRDLGRFRPSTVEFAENCGHALGYYSKR</sequence>
<dbReference type="RefSeq" id="WP_234254653.1">
    <property type="nucleotide sequence ID" value="NZ_JABFTV010000008.1"/>
</dbReference>
<name>A0ABS9AVM8_9GAMM</name>
<dbReference type="SUPFAM" id="SSF81901">
    <property type="entry name" value="HCP-like"/>
    <property type="match status" value="1"/>
</dbReference>
<dbReference type="Proteomes" id="UP001320272">
    <property type="component" value="Unassembled WGS sequence"/>
</dbReference>
<accession>A0ABS9AVM8</accession>
<proteinExistence type="predicted"/>
<evidence type="ECO:0008006" key="3">
    <source>
        <dbReference type="Google" id="ProtNLM"/>
    </source>
</evidence>
<dbReference type="InterPro" id="IPR011990">
    <property type="entry name" value="TPR-like_helical_dom_sf"/>
</dbReference>